<dbReference type="AlphaFoldDB" id="A0A915LF77"/>
<evidence type="ECO:0000256" key="4">
    <source>
        <dbReference type="ARBA" id="ARBA00023224"/>
    </source>
</evidence>
<feature type="compositionally biased region" description="Gly residues" evidence="5">
    <location>
        <begin position="192"/>
        <end position="203"/>
    </location>
</feature>
<keyword evidence="4" id="KW-0807">Transducer</keyword>
<keyword evidence="6" id="KW-0812">Transmembrane</keyword>
<dbReference type="InterPro" id="IPR002455">
    <property type="entry name" value="GPCR3_GABA-B"/>
</dbReference>
<evidence type="ECO:0000313" key="7">
    <source>
        <dbReference type="Proteomes" id="UP000887561"/>
    </source>
</evidence>
<feature type="transmembrane region" description="Helical" evidence="6">
    <location>
        <begin position="26"/>
        <end position="47"/>
    </location>
</feature>
<sequence length="203" mass="22637">EPPIGTELDIMLLPVLDLCQSQYHDIWTAILLSYKGLLLLLGLFLAYDTKHLKVRYLNDLNRNIRIQECRRILENQLVLSSPRVKSNRKFVPQNNNNNNTAAISSSITIEYTSSNCLPTTSSGVGGMGGNGGILLELDQTTISSVIEPTMITILDQQQELSTIEMEQSCDITEEELPLIEDVKRREERSPINGGGGDTGKYRN</sequence>
<dbReference type="PANTHER" id="PTHR10519:SF77">
    <property type="entry name" value="GAMMA-AMINOBUTYRIC ACID TYPE B RECEPTOR SUBUNIT 1"/>
    <property type="match status" value="1"/>
</dbReference>
<accession>A0A915LF77</accession>
<evidence type="ECO:0000256" key="5">
    <source>
        <dbReference type="SAM" id="MobiDB-lite"/>
    </source>
</evidence>
<proteinExistence type="predicted"/>
<keyword evidence="3" id="KW-0325">Glycoprotein</keyword>
<keyword evidence="2" id="KW-0675">Receptor</keyword>
<dbReference type="GO" id="GO:0007214">
    <property type="term" value="P:gamma-aminobutyric acid signaling pathway"/>
    <property type="evidence" value="ECO:0007669"/>
    <property type="project" value="TreeGrafter"/>
</dbReference>
<dbReference type="WBParaSite" id="scaffold10520_cov256.g14874">
    <property type="protein sequence ID" value="scaffold10520_cov256.g14874"/>
    <property type="gene ID" value="scaffold10520_cov256.g14874"/>
</dbReference>
<dbReference type="GO" id="GO:0038039">
    <property type="term" value="C:G protein-coupled receptor heterodimeric complex"/>
    <property type="evidence" value="ECO:0007669"/>
    <property type="project" value="TreeGrafter"/>
</dbReference>
<evidence type="ECO:0000256" key="1">
    <source>
        <dbReference type="ARBA" id="ARBA00023040"/>
    </source>
</evidence>
<keyword evidence="6" id="KW-1133">Transmembrane helix</keyword>
<dbReference type="Proteomes" id="UP000887561">
    <property type="component" value="Unplaced"/>
</dbReference>
<keyword evidence="1" id="KW-0297">G-protein coupled receptor</keyword>
<dbReference type="PANTHER" id="PTHR10519">
    <property type="entry name" value="GABA-B RECEPTOR"/>
    <property type="match status" value="1"/>
</dbReference>
<protein>
    <submittedName>
        <fullName evidence="8">Uncharacterized protein</fullName>
    </submittedName>
</protein>
<evidence type="ECO:0000313" key="8">
    <source>
        <dbReference type="WBParaSite" id="scaffold10520_cov256.g14874"/>
    </source>
</evidence>
<keyword evidence="6" id="KW-0472">Membrane</keyword>
<reference evidence="8" key="1">
    <citation type="submission" date="2022-11" db="UniProtKB">
        <authorList>
            <consortium name="WormBaseParasite"/>
        </authorList>
    </citation>
    <scope>IDENTIFICATION</scope>
</reference>
<evidence type="ECO:0000256" key="6">
    <source>
        <dbReference type="SAM" id="Phobius"/>
    </source>
</evidence>
<keyword evidence="7" id="KW-1185">Reference proteome</keyword>
<dbReference type="GO" id="GO:0004965">
    <property type="term" value="F:G protein-coupled GABA receptor activity"/>
    <property type="evidence" value="ECO:0007669"/>
    <property type="project" value="InterPro"/>
</dbReference>
<name>A0A915LF77_MELJA</name>
<organism evidence="7 8">
    <name type="scientific">Meloidogyne javanica</name>
    <name type="common">Root-knot nematode worm</name>
    <dbReference type="NCBI Taxonomy" id="6303"/>
    <lineage>
        <taxon>Eukaryota</taxon>
        <taxon>Metazoa</taxon>
        <taxon>Ecdysozoa</taxon>
        <taxon>Nematoda</taxon>
        <taxon>Chromadorea</taxon>
        <taxon>Rhabditida</taxon>
        <taxon>Tylenchina</taxon>
        <taxon>Tylenchomorpha</taxon>
        <taxon>Tylenchoidea</taxon>
        <taxon>Meloidogynidae</taxon>
        <taxon>Meloidogyninae</taxon>
        <taxon>Meloidogyne</taxon>
        <taxon>Meloidogyne incognita group</taxon>
    </lineage>
</organism>
<evidence type="ECO:0000256" key="3">
    <source>
        <dbReference type="ARBA" id="ARBA00023180"/>
    </source>
</evidence>
<evidence type="ECO:0000256" key="2">
    <source>
        <dbReference type="ARBA" id="ARBA00023170"/>
    </source>
</evidence>
<feature type="region of interest" description="Disordered" evidence="5">
    <location>
        <begin position="183"/>
        <end position="203"/>
    </location>
</feature>